<evidence type="ECO:0000313" key="2">
    <source>
        <dbReference type="Proteomes" id="UP001439875"/>
    </source>
</evidence>
<dbReference type="EMBL" id="JBBMEW010000027">
    <property type="protein sequence ID" value="MEQ2529077.1"/>
    <property type="molecule type" value="Genomic_DNA"/>
</dbReference>
<dbReference type="Proteomes" id="UP001439875">
    <property type="component" value="Unassembled WGS sequence"/>
</dbReference>
<protein>
    <submittedName>
        <fullName evidence="1">Uncharacterized protein</fullName>
    </submittedName>
</protein>
<keyword evidence="2" id="KW-1185">Reference proteome</keyword>
<organism evidence="1 2">
    <name type="scientific">Robertmurraya yapensis</name>
    <name type="common">ex Hitch et al 2024</name>
    <dbReference type="NCBI Taxonomy" id="3133160"/>
    <lineage>
        <taxon>Bacteria</taxon>
        <taxon>Bacillati</taxon>
        <taxon>Bacillota</taxon>
        <taxon>Bacilli</taxon>
        <taxon>Bacillales</taxon>
        <taxon>Bacillaceae</taxon>
        <taxon>Robertmurraya</taxon>
    </lineage>
</organism>
<reference evidence="1" key="1">
    <citation type="submission" date="2024-03" db="EMBL/GenBank/DDBJ databases">
        <title>Human intestinal bacterial collection.</title>
        <authorList>
            <person name="Pauvert C."/>
            <person name="Hitch T.C.A."/>
            <person name="Clavel T."/>
        </authorList>
    </citation>
    <scope>NUCLEOTIDE SEQUENCE</scope>
    <source>
        <strain evidence="1">CLA-AA-H227</strain>
    </source>
</reference>
<sequence>MTRNQLNIEEIQRLIVHSNSITPQAKGRLGIILFKVESKLELDKEEQSFLDEILMYLQVS</sequence>
<accession>A0ACC6SG62</accession>
<gene>
    <name evidence="1" type="ORF">WMO40_20595</name>
</gene>
<proteinExistence type="predicted"/>
<evidence type="ECO:0000313" key="1">
    <source>
        <dbReference type="EMBL" id="MEQ2529077.1"/>
    </source>
</evidence>
<comment type="caution">
    <text evidence="1">The sequence shown here is derived from an EMBL/GenBank/DDBJ whole genome shotgun (WGS) entry which is preliminary data.</text>
</comment>
<name>A0ACC6SG62_9BACI</name>